<feature type="non-terminal residue" evidence="1">
    <location>
        <position position="551"/>
    </location>
</feature>
<organism evidence="1 2">
    <name type="scientific">Racocetra persica</name>
    <dbReference type="NCBI Taxonomy" id="160502"/>
    <lineage>
        <taxon>Eukaryota</taxon>
        <taxon>Fungi</taxon>
        <taxon>Fungi incertae sedis</taxon>
        <taxon>Mucoromycota</taxon>
        <taxon>Glomeromycotina</taxon>
        <taxon>Glomeromycetes</taxon>
        <taxon>Diversisporales</taxon>
        <taxon>Gigasporaceae</taxon>
        <taxon>Racocetra</taxon>
    </lineage>
</organism>
<gene>
    <name evidence="1" type="ORF">RPERSI_LOCUS13651</name>
</gene>
<name>A0ACA9QBP8_9GLOM</name>
<reference evidence="1" key="1">
    <citation type="submission" date="2021-06" db="EMBL/GenBank/DDBJ databases">
        <authorList>
            <person name="Kallberg Y."/>
            <person name="Tangrot J."/>
            <person name="Rosling A."/>
        </authorList>
    </citation>
    <scope>NUCLEOTIDE SEQUENCE</scope>
    <source>
        <strain evidence="1">MA461A</strain>
    </source>
</reference>
<keyword evidence="2" id="KW-1185">Reference proteome</keyword>
<feature type="non-terminal residue" evidence="1">
    <location>
        <position position="1"/>
    </location>
</feature>
<protein>
    <submittedName>
        <fullName evidence="1">36263_t:CDS:1</fullName>
    </submittedName>
</protein>
<evidence type="ECO:0000313" key="1">
    <source>
        <dbReference type="EMBL" id="CAG8745881.1"/>
    </source>
</evidence>
<dbReference type="EMBL" id="CAJVQC010030546">
    <property type="protein sequence ID" value="CAG8745881.1"/>
    <property type="molecule type" value="Genomic_DNA"/>
</dbReference>
<accession>A0ACA9QBP8</accession>
<proteinExistence type="predicted"/>
<comment type="caution">
    <text evidence="1">The sequence shown here is derived from an EMBL/GenBank/DDBJ whole genome shotgun (WGS) entry which is preliminary data.</text>
</comment>
<dbReference type="Proteomes" id="UP000789920">
    <property type="component" value="Unassembled WGS sequence"/>
</dbReference>
<evidence type="ECO:0000313" key="2">
    <source>
        <dbReference type="Proteomes" id="UP000789920"/>
    </source>
</evidence>
<sequence length="551" mass="63005">NDVVEKINNTPDNAPASQRREELRAQLDRLRGKQAEMKKKRYQKVDLLKSMNDSLQKKKKDLKAQKDKLQFRTVKDIDNQISKLEKQVESGTLKIVDEKRIISDISGLKKSRKLVETFEAQQAAIDAEQKSIDEMRKDLEDNELKEANAQYDKIKAELETINKDQAMDREKRNELFDEKKRIREQINTQFANRRAIQDEYNKAKQEYWQRVDEDQEASFPAFQEDIQICENLIYYFQTHHGVGKTEEVVSNSIVNDSSQPDTTSNIRQPDTTSNVPEGCVSLAKKFEDEDDLFGGKLSKKVKSQKKKKPNKTNGFQLPLSIMDQLILVKVAIPLSPSDVEKVVNELTEKKDYFVKNQDRITKENIAKAEEEIAALEGKGHNKKVDDEKLNEKNSSEVVEESSELNNEVKGELLEILNNVYSTGKYPTSEVDFSEGGQYSQILTPGQAYDVSIDLHVPASDRNIGLGNFMISLALWSSATNDTVITSSRPCILTYQSNLLRVFSTMWRLIPLLAGFTKEDQRLEVIMIENMIENFDAPITKAFIGVHNPELE</sequence>